<keyword evidence="3" id="KW-0067">ATP-binding</keyword>
<evidence type="ECO:0000256" key="1">
    <source>
        <dbReference type="ARBA" id="ARBA00009417"/>
    </source>
</evidence>
<dbReference type="RefSeq" id="WP_101538802.1">
    <property type="nucleotide sequence ID" value="NZ_MXAV01000052.1"/>
</dbReference>
<evidence type="ECO:0000259" key="4">
    <source>
        <dbReference type="Pfam" id="PF07728"/>
    </source>
</evidence>
<dbReference type="SUPFAM" id="SSF52540">
    <property type="entry name" value="P-loop containing nucleoside triphosphate hydrolases"/>
    <property type="match status" value="1"/>
</dbReference>
<dbReference type="Proteomes" id="UP000234329">
    <property type="component" value="Unassembled WGS sequence"/>
</dbReference>
<dbReference type="OrthoDB" id="5429767at2"/>
<dbReference type="GO" id="GO:0000027">
    <property type="term" value="P:ribosomal large subunit assembly"/>
    <property type="evidence" value="ECO:0007669"/>
    <property type="project" value="TreeGrafter"/>
</dbReference>
<accession>A0A2I1DIL8</accession>
<dbReference type="CDD" id="cd00009">
    <property type="entry name" value="AAA"/>
    <property type="match status" value="1"/>
</dbReference>
<proteinExistence type="inferred from homology"/>
<organism evidence="6 7">
    <name type="scientific">Acidithiobacillus marinus</name>
    <dbReference type="NCBI Taxonomy" id="187490"/>
    <lineage>
        <taxon>Bacteria</taxon>
        <taxon>Pseudomonadati</taxon>
        <taxon>Pseudomonadota</taxon>
        <taxon>Acidithiobacillia</taxon>
        <taxon>Acidithiobacillales</taxon>
        <taxon>Acidithiobacillaceae</taxon>
        <taxon>Acidithiobacillus</taxon>
    </lineage>
</organism>
<evidence type="ECO:0000313" key="7">
    <source>
        <dbReference type="Proteomes" id="UP000234329"/>
    </source>
</evidence>
<dbReference type="AlphaFoldDB" id="A0A2I1DIL8"/>
<dbReference type="InterPro" id="IPR011704">
    <property type="entry name" value="ATPase_dyneun-rel_AAA"/>
</dbReference>
<dbReference type="Gene3D" id="3.40.50.300">
    <property type="entry name" value="P-loop containing nucleotide triphosphate hydrolases"/>
    <property type="match status" value="1"/>
</dbReference>
<dbReference type="Pfam" id="PF08406">
    <property type="entry name" value="CbbQ_C"/>
    <property type="match status" value="1"/>
</dbReference>
<evidence type="ECO:0008006" key="8">
    <source>
        <dbReference type="Google" id="ProtNLM"/>
    </source>
</evidence>
<sequence length="296" mass="32294">MSCKFLDLPQMEAAKFEHQVGIPEDPGMVYLDLARKAQLAVWASQPTRPLWIYGPTGCGKTHLAKWIAHHTRRGLLRFSANGSTDVEDLIGHLTLVDGEIFHQDGPITSAMRNGQMVVIDEGDIIAPDVWTTLHAVLEGEPVTLNKGGVVVVKPKPGFQVIVTANSRGAGENRSSYKGTKELNQATLNRFYRIEMDYMPADIETEIVKKHAPAVLKPVVGMYVKAAESIRNAAKSETIERGISTRDLIAWTQLTVQFKAAGFAAKDAMVASLNAVFGSGLEDSERIAVENLAKAVM</sequence>
<evidence type="ECO:0000313" key="6">
    <source>
        <dbReference type="EMBL" id="PKY09712.1"/>
    </source>
</evidence>
<dbReference type="GO" id="GO:0005524">
    <property type="term" value="F:ATP binding"/>
    <property type="evidence" value="ECO:0007669"/>
    <property type="project" value="UniProtKB-KW"/>
</dbReference>
<gene>
    <name evidence="6" type="ORF">B1757_13365</name>
</gene>
<dbReference type="InterPro" id="IPR013615">
    <property type="entry name" value="CbbQ_C"/>
</dbReference>
<dbReference type="InParanoid" id="A0A2I1DIL8"/>
<dbReference type="GO" id="GO:0016887">
    <property type="term" value="F:ATP hydrolysis activity"/>
    <property type="evidence" value="ECO:0007669"/>
    <property type="project" value="InterPro"/>
</dbReference>
<dbReference type="GO" id="GO:0030687">
    <property type="term" value="C:preribosome, large subunit precursor"/>
    <property type="evidence" value="ECO:0007669"/>
    <property type="project" value="TreeGrafter"/>
</dbReference>
<evidence type="ECO:0000259" key="5">
    <source>
        <dbReference type="Pfam" id="PF08406"/>
    </source>
</evidence>
<keyword evidence="7" id="KW-1185">Reference proteome</keyword>
<name>A0A2I1DIL8_9PROT</name>
<dbReference type="EMBL" id="MXAV01000052">
    <property type="protein sequence ID" value="PKY09712.1"/>
    <property type="molecule type" value="Genomic_DNA"/>
</dbReference>
<comment type="caution">
    <text evidence="6">The sequence shown here is derived from an EMBL/GenBank/DDBJ whole genome shotgun (WGS) entry which is preliminary data.</text>
</comment>
<evidence type="ECO:0000256" key="3">
    <source>
        <dbReference type="ARBA" id="ARBA00022840"/>
    </source>
</evidence>
<dbReference type="InterPro" id="IPR027417">
    <property type="entry name" value="P-loop_NTPase"/>
</dbReference>
<feature type="domain" description="ATPase dynein-related AAA" evidence="4">
    <location>
        <begin position="51"/>
        <end position="190"/>
    </location>
</feature>
<dbReference type="PANTHER" id="PTHR48103:SF2">
    <property type="entry name" value="MIDASIN"/>
    <property type="match status" value="1"/>
</dbReference>
<comment type="similarity">
    <text evidence="1">Belongs to the CbbQ/NirQ/NorQ/GpvN family.</text>
</comment>
<protein>
    <recommendedName>
        <fullName evidence="8">AAA+ ATPase domain-containing protein</fullName>
    </recommendedName>
</protein>
<reference evidence="6 7" key="1">
    <citation type="submission" date="2017-03" db="EMBL/GenBank/DDBJ databases">
        <title>Draft genime sequence of the acidophilic sulfur-oxidizing bacterium Acidithiobacillus sp. SH, isolated from seawater.</title>
        <authorList>
            <person name="Sharmin S."/>
            <person name="Tokuhisa M."/>
            <person name="Kanao T."/>
            <person name="Kamimura K."/>
        </authorList>
    </citation>
    <scope>NUCLEOTIDE SEQUENCE [LARGE SCALE GENOMIC DNA]</scope>
    <source>
        <strain evidence="6 7">SH</strain>
    </source>
</reference>
<keyword evidence="2" id="KW-0547">Nucleotide-binding</keyword>
<dbReference type="Pfam" id="PF07728">
    <property type="entry name" value="AAA_5"/>
    <property type="match status" value="1"/>
</dbReference>
<evidence type="ECO:0000256" key="2">
    <source>
        <dbReference type="ARBA" id="ARBA00022741"/>
    </source>
</evidence>
<feature type="domain" description="CbbQ/NirQ/NorQ C-terminal" evidence="5">
    <location>
        <begin position="203"/>
        <end position="272"/>
    </location>
</feature>
<dbReference type="PANTHER" id="PTHR48103">
    <property type="entry name" value="MIDASIN-RELATED"/>
    <property type="match status" value="1"/>
</dbReference>